<dbReference type="EMBL" id="KI392614">
    <property type="protein sequence ID" value="ERN12694.1"/>
    <property type="molecule type" value="Genomic_DNA"/>
</dbReference>
<evidence type="ECO:0000313" key="3">
    <source>
        <dbReference type="Proteomes" id="UP000017836"/>
    </source>
</evidence>
<protein>
    <recommendedName>
        <fullName evidence="4">Secreted protein</fullName>
    </recommendedName>
</protein>
<feature type="chain" id="PRO_5004808277" description="Secreted protein" evidence="1">
    <location>
        <begin position="25"/>
        <end position="62"/>
    </location>
</feature>
<name>W1PXK0_AMBTC</name>
<proteinExistence type="predicted"/>
<organism evidence="2 3">
    <name type="scientific">Amborella trichopoda</name>
    <dbReference type="NCBI Taxonomy" id="13333"/>
    <lineage>
        <taxon>Eukaryota</taxon>
        <taxon>Viridiplantae</taxon>
        <taxon>Streptophyta</taxon>
        <taxon>Embryophyta</taxon>
        <taxon>Tracheophyta</taxon>
        <taxon>Spermatophyta</taxon>
        <taxon>Magnoliopsida</taxon>
        <taxon>Amborellales</taxon>
        <taxon>Amborellaceae</taxon>
        <taxon>Amborella</taxon>
    </lineage>
</organism>
<dbReference type="Proteomes" id="UP000017836">
    <property type="component" value="Unassembled WGS sequence"/>
</dbReference>
<feature type="signal peptide" evidence="1">
    <location>
        <begin position="1"/>
        <end position="24"/>
    </location>
</feature>
<sequence length="62" mass="6772">MLVRAFLTLGPLLVSSARWPVVESVPFVWLVTNKVKVQNLVLTKSFLPFAKAIDPGKSSGFA</sequence>
<accession>W1PXK0</accession>
<dbReference type="HOGENOM" id="CLU_2907070_0_0_1"/>
<evidence type="ECO:0000256" key="1">
    <source>
        <dbReference type="SAM" id="SignalP"/>
    </source>
</evidence>
<dbReference type="AlphaFoldDB" id="W1PXK0"/>
<reference evidence="3" key="1">
    <citation type="journal article" date="2013" name="Science">
        <title>The Amborella genome and the evolution of flowering plants.</title>
        <authorList>
            <consortium name="Amborella Genome Project"/>
        </authorList>
    </citation>
    <scope>NUCLEOTIDE SEQUENCE [LARGE SCALE GENOMIC DNA]</scope>
</reference>
<gene>
    <name evidence="2" type="ORF">AMTR_s00025p00249270</name>
</gene>
<dbReference type="Gramene" id="ERN12694">
    <property type="protein sequence ID" value="ERN12694"/>
    <property type="gene ID" value="AMTR_s00025p00249270"/>
</dbReference>
<evidence type="ECO:0000313" key="2">
    <source>
        <dbReference type="EMBL" id="ERN12694.1"/>
    </source>
</evidence>
<keyword evidence="3" id="KW-1185">Reference proteome</keyword>
<evidence type="ECO:0008006" key="4">
    <source>
        <dbReference type="Google" id="ProtNLM"/>
    </source>
</evidence>
<keyword evidence="1" id="KW-0732">Signal</keyword>